<reference evidence="1 2" key="1">
    <citation type="journal article" date="2020" name="Sci. Rep.">
        <title>A novel cyanobacterial geosmin producer, revising GeoA distribution and dispersion patterns in Bacteria.</title>
        <authorList>
            <person name="Churro C."/>
            <person name="Semedo-Aguiar A.P."/>
            <person name="Silva A.D."/>
            <person name="Pereira-Leal J.B."/>
            <person name="Leite R.B."/>
        </authorList>
    </citation>
    <scope>NUCLEOTIDE SEQUENCE [LARGE SCALE GENOMIC DNA]</scope>
    <source>
        <strain evidence="1 2">IPMA8</strain>
    </source>
</reference>
<evidence type="ECO:0000313" key="2">
    <source>
        <dbReference type="Proteomes" id="UP000702425"/>
    </source>
</evidence>
<comment type="caution">
    <text evidence="1">The sequence shown here is derived from an EMBL/GenBank/DDBJ whole genome shotgun (WGS) entry which is preliminary data.</text>
</comment>
<gene>
    <name evidence="1" type="ORF">E5S67_01387</name>
</gene>
<dbReference type="Proteomes" id="UP000702425">
    <property type="component" value="Unassembled WGS sequence"/>
</dbReference>
<dbReference type="EMBL" id="SRRZ01000018">
    <property type="protein sequence ID" value="NQE33667.1"/>
    <property type="molecule type" value="Genomic_DNA"/>
</dbReference>
<evidence type="ECO:0000313" key="1">
    <source>
        <dbReference type="EMBL" id="NQE33667.1"/>
    </source>
</evidence>
<protein>
    <submittedName>
        <fullName evidence="1">Uncharacterized protein</fullName>
    </submittedName>
</protein>
<sequence>MTEFRADRQLHSVYKLLQDAQQFLLSFDPAQKRIPVSDRSRQQPKILDLCSTSQIHLWSKSQISNLKFKID</sequence>
<accession>A0ABX2CTE6</accession>
<name>A0ABX2CTE6_9CYAN</name>
<proteinExistence type="predicted"/>
<organism evidence="1 2">
    <name type="scientific">Microcoleus asticus IPMA8</name>
    <dbReference type="NCBI Taxonomy" id="2563858"/>
    <lineage>
        <taxon>Bacteria</taxon>
        <taxon>Bacillati</taxon>
        <taxon>Cyanobacteriota</taxon>
        <taxon>Cyanophyceae</taxon>
        <taxon>Oscillatoriophycideae</taxon>
        <taxon>Oscillatoriales</taxon>
        <taxon>Microcoleaceae</taxon>
        <taxon>Microcoleus</taxon>
        <taxon>Microcoleus asticus</taxon>
    </lineage>
</organism>
<keyword evidence="2" id="KW-1185">Reference proteome</keyword>